<feature type="transmembrane region" description="Helical" evidence="1">
    <location>
        <begin position="234"/>
        <end position="258"/>
    </location>
</feature>
<evidence type="ECO:0000256" key="2">
    <source>
        <dbReference type="SAM" id="SignalP"/>
    </source>
</evidence>
<evidence type="ECO:0000313" key="3">
    <source>
        <dbReference type="EMBL" id="MPA41397.1"/>
    </source>
</evidence>
<keyword evidence="2" id="KW-0732">Signal</keyword>
<accession>A0A5B6ZC70</accession>
<feature type="signal peptide" evidence="2">
    <location>
        <begin position="1"/>
        <end position="26"/>
    </location>
</feature>
<organism evidence="4">
    <name type="scientific">Davidia involucrata</name>
    <name type="common">Dove tree</name>
    <dbReference type="NCBI Taxonomy" id="16924"/>
    <lineage>
        <taxon>Eukaryota</taxon>
        <taxon>Viridiplantae</taxon>
        <taxon>Streptophyta</taxon>
        <taxon>Embryophyta</taxon>
        <taxon>Tracheophyta</taxon>
        <taxon>Spermatophyta</taxon>
        <taxon>Magnoliopsida</taxon>
        <taxon>eudicotyledons</taxon>
        <taxon>Gunneridae</taxon>
        <taxon>Pentapetalae</taxon>
        <taxon>asterids</taxon>
        <taxon>Cornales</taxon>
        <taxon>Nyssaceae</taxon>
        <taxon>Davidia</taxon>
    </lineage>
</organism>
<dbReference type="PANTHER" id="PTHR33512">
    <property type="entry name" value="PROTEIN, PUTATIVE (DUF1191)-RELATED"/>
    <property type="match status" value="1"/>
</dbReference>
<dbReference type="EMBL" id="GHES01010838">
    <property type="protein sequence ID" value="MPA41397.1"/>
    <property type="molecule type" value="Transcribed_RNA"/>
</dbReference>
<keyword evidence="1" id="KW-0472">Membrane</keyword>
<feature type="chain" id="PRO_5033475147" description="Non-specific serine/threonine protein kinase" evidence="2">
    <location>
        <begin position="27"/>
        <end position="308"/>
    </location>
</feature>
<sequence length="308" mass="34172">MRLACSLWNLHSVSLQMFLWLSMFRAQSPELSATALDSLLQDYAFRAFHQPRTGIPYNGHVPSNLTGIEVAALRLRSGSLRKKGFESYREFYIPIGVVEQPYVERLVLVYHNLANWSSLYYPLPGYTYLGPVLGLLAYNASNLSATDLPELDIRASQNPILIKFLNASSGLSPKCVYFGLDGSVEFNNVLVENVCSTFKQGHFSIVVESTALPPAPAGENPPPSGGGKKVSYKLWMWISIGFGGLVLLVSLCMLVVWVKRCRRRKRIQTMEQTAEGGVTLQMKTVGNSKAPMALATRTRPLLESEHVN</sequence>
<dbReference type="GO" id="GO:0016020">
    <property type="term" value="C:membrane"/>
    <property type="evidence" value="ECO:0007669"/>
    <property type="project" value="TreeGrafter"/>
</dbReference>
<gene>
    <name evidence="3" type="ORF">Din_010838</name>
    <name evidence="4" type="ORF">Din_010839</name>
</gene>
<dbReference type="AlphaFoldDB" id="A0A5B6ZC70"/>
<dbReference type="InterPro" id="IPR010605">
    <property type="entry name" value="DUF1191"/>
</dbReference>
<dbReference type="PANTHER" id="PTHR33512:SF34">
    <property type="entry name" value="MALECTIN-LIKE DOMAIN-CONTAINING PROTEIN"/>
    <property type="match status" value="1"/>
</dbReference>
<protein>
    <recommendedName>
        <fullName evidence="5">Non-specific serine/threonine protein kinase</fullName>
    </recommendedName>
</protein>
<evidence type="ECO:0000256" key="1">
    <source>
        <dbReference type="SAM" id="Phobius"/>
    </source>
</evidence>
<keyword evidence="1" id="KW-0812">Transmembrane</keyword>
<evidence type="ECO:0008006" key="5">
    <source>
        <dbReference type="Google" id="ProtNLM"/>
    </source>
</evidence>
<keyword evidence="1" id="KW-1133">Transmembrane helix</keyword>
<proteinExistence type="predicted"/>
<dbReference type="Pfam" id="PF06697">
    <property type="entry name" value="DUF1191"/>
    <property type="match status" value="1"/>
</dbReference>
<dbReference type="EMBL" id="GHES01010839">
    <property type="protein sequence ID" value="MPA41398.1"/>
    <property type="molecule type" value="Transcribed_RNA"/>
</dbReference>
<name>A0A5B6ZC70_DAVIN</name>
<evidence type="ECO:0000313" key="4">
    <source>
        <dbReference type="EMBL" id="MPA41398.1"/>
    </source>
</evidence>
<reference evidence="4" key="1">
    <citation type="submission" date="2019-08" db="EMBL/GenBank/DDBJ databases">
        <title>Reference gene set and small RNA set construction with multiple tissues from Davidia involucrata Baill.</title>
        <authorList>
            <person name="Yang H."/>
            <person name="Zhou C."/>
            <person name="Li G."/>
            <person name="Wang J."/>
            <person name="Gao P."/>
            <person name="Wang M."/>
            <person name="Wang R."/>
            <person name="Zhao Y."/>
        </authorList>
    </citation>
    <scope>NUCLEOTIDE SEQUENCE</scope>
    <source>
        <tissue evidence="4">Mixed with DoveR01_LX</tissue>
    </source>
</reference>